<protein>
    <submittedName>
        <fullName evidence="1">Capsid protein</fullName>
    </submittedName>
</protein>
<accession>A0A170RBS5</accession>
<proteinExistence type="predicted"/>
<evidence type="ECO:0000313" key="1">
    <source>
        <dbReference type="EMBL" id="ANB82427.1"/>
    </source>
</evidence>
<organism evidence="1">
    <name type="scientific">Porcine serum-associated circular virus</name>
    <dbReference type="NCBI Taxonomy" id="1891204"/>
    <lineage>
        <taxon>Viruses</taxon>
    </lineage>
</organism>
<reference evidence="1" key="1">
    <citation type="submission" date="2015-11" db="EMBL/GenBank/DDBJ databases">
        <title>Characterization of a complete genome of a circular single-stranded DNA virus from swine sera in South Brazil.</title>
        <authorList>
            <person name="Cerva C."/>
            <person name="Varela A.P.M."/>
            <person name="Cibulski S.P."/>
            <person name="Teixeira T.F."/>
            <person name="Lima D.A."/>
            <person name="Finkler F."/>
            <person name="Loiko M.R."/>
            <person name="Mayer F.Q."/>
            <person name="Roehe P.M."/>
        </authorList>
    </citation>
    <scope>NUCLEOTIDE SEQUENCE</scope>
    <source>
        <strain evidence="1">BR5</strain>
    </source>
</reference>
<name>A0A170RBS5_9VIRU</name>
<dbReference type="EMBL" id="KU203355">
    <property type="protein sequence ID" value="ANB82427.1"/>
    <property type="molecule type" value="Genomic_DNA"/>
</dbReference>
<sequence length="171" mass="19425">MPRYYRYKRYYKKVYPRKRWASNLKLDQTQLRVHSGGASAVSISTICKNSSEDSNPTPTILKFGRLKLKGDIRSPVNNVANFTSSNIYVIFVPEGATCDSQFILRHPEYIIAWSTLSLDSGNSFSISSSLKRNLNSGDKIQVFFSVDTTTPPQSEIFFNISWTAQFWTTTA</sequence>